<dbReference type="Gene3D" id="3.60.21.10">
    <property type="match status" value="1"/>
</dbReference>
<accession>A0A1G2NDN2</accession>
<comment type="similarity">
    <text evidence="1">Belongs to the CapA family.</text>
</comment>
<dbReference type="EMBL" id="MHRX01000015">
    <property type="protein sequence ID" value="OHA34160.1"/>
    <property type="molecule type" value="Genomic_DNA"/>
</dbReference>
<dbReference type="InterPro" id="IPR019079">
    <property type="entry name" value="Capsule_synth_CapA"/>
</dbReference>
<sequence length="348" mass="38544">MTQNVGRRAGAYALLGIIAAVIIYAVIFFGLTGAAQNNSAADAAEENLKVLIAGDVMLGRFVESLRKEQGNNYPFLRVRETMIGHDSVLINLEGPIPARHERTPSGSTRFSFEEEIAPLLREHNVRFVSLANNHTYDFGREGHANTIRKLSENDIAAAGSYDNSSRKDAFVISKGNQSVLVAPFNFVGPKTANLAVGDIQALRNSYPYSHIMAYVHWGDEYTRKPNDEQKRIARNLIDAGADAVIGHHPHVVQIVEEYKGKPIFYSLGNFIFDQYFSSETQEGLMLSLSLSSDFAAYSLLPYLSIRSQPAYLETSDRETWLESFGGEHAGEFGKTISSGKLIYSRIPE</sequence>
<comment type="caution">
    <text evidence="4">The sequence shown here is derived from an EMBL/GenBank/DDBJ whole genome shotgun (WGS) entry which is preliminary data.</text>
</comment>
<dbReference type="Proteomes" id="UP000176221">
    <property type="component" value="Unassembled WGS sequence"/>
</dbReference>
<evidence type="ECO:0000313" key="5">
    <source>
        <dbReference type="Proteomes" id="UP000176221"/>
    </source>
</evidence>
<dbReference type="AlphaFoldDB" id="A0A1G2NDN2"/>
<feature type="transmembrane region" description="Helical" evidence="2">
    <location>
        <begin position="12"/>
        <end position="31"/>
    </location>
</feature>
<evidence type="ECO:0000313" key="4">
    <source>
        <dbReference type="EMBL" id="OHA34160.1"/>
    </source>
</evidence>
<evidence type="ECO:0000259" key="3">
    <source>
        <dbReference type="SMART" id="SM00854"/>
    </source>
</evidence>
<organism evidence="4 5">
    <name type="scientific">Candidatus Taylorbacteria bacterium RIFCSPLOWO2_01_FULL_45_15b</name>
    <dbReference type="NCBI Taxonomy" id="1802319"/>
    <lineage>
        <taxon>Bacteria</taxon>
        <taxon>Candidatus Tayloriibacteriota</taxon>
    </lineage>
</organism>
<dbReference type="SUPFAM" id="SSF56300">
    <property type="entry name" value="Metallo-dependent phosphatases"/>
    <property type="match status" value="1"/>
</dbReference>
<name>A0A1G2NDN2_9BACT</name>
<dbReference type="InterPro" id="IPR029052">
    <property type="entry name" value="Metallo-depent_PP-like"/>
</dbReference>
<dbReference type="PANTHER" id="PTHR33393">
    <property type="entry name" value="POLYGLUTAMINE SYNTHESIS ACCESSORY PROTEIN RV0574C-RELATED"/>
    <property type="match status" value="1"/>
</dbReference>
<protein>
    <recommendedName>
        <fullName evidence="3">Capsule synthesis protein CapA domain-containing protein</fullName>
    </recommendedName>
</protein>
<dbReference type="SMART" id="SM00854">
    <property type="entry name" value="PGA_cap"/>
    <property type="match status" value="1"/>
</dbReference>
<keyword evidence="2" id="KW-0472">Membrane</keyword>
<keyword evidence="2" id="KW-1133">Transmembrane helix</keyword>
<evidence type="ECO:0000256" key="2">
    <source>
        <dbReference type="SAM" id="Phobius"/>
    </source>
</evidence>
<feature type="domain" description="Capsule synthesis protein CapA" evidence="3">
    <location>
        <begin position="49"/>
        <end position="274"/>
    </location>
</feature>
<reference evidence="4 5" key="1">
    <citation type="journal article" date="2016" name="Nat. Commun.">
        <title>Thousands of microbial genomes shed light on interconnected biogeochemical processes in an aquifer system.</title>
        <authorList>
            <person name="Anantharaman K."/>
            <person name="Brown C.T."/>
            <person name="Hug L.A."/>
            <person name="Sharon I."/>
            <person name="Castelle C.J."/>
            <person name="Probst A.J."/>
            <person name="Thomas B.C."/>
            <person name="Singh A."/>
            <person name="Wilkins M.J."/>
            <person name="Karaoz U."/>
            <person name="Brodie E.L."/>
            <person name="Williams K.H."/>
            <person name="Hubbard S.S."/>
            <person name="Banfield J.F."/>
        </authorList>
    </citation>
    <scope>NUCLEOTIDE SEQUENCE [LARGE SCALE GENOMIC DNA]</scope>
</reference>
<dbReference type="STRING" id="1802319.A2928_04640"/>
<dbReference type="Pfam" id="PF09587">
    <property type="entry name" value="PGA_cap"/>
    <property type="match status" value="1"/>
</dbReference>
<proteinExistence type="inferred from homology"/>
<keyword evidence="2" id="KW-0812">Transmembrane</keyword>
<evidence type="ECO:0000256" key="1">
    <source>
        <dbReference type="ARBA" id="ARBA00005662"/>
    </source>
</evidence>
<dbReference type="PANTHER" id="PTHR33393:SF12">
    <property type="entry name" value="CAPSULE BIOSYNTHESIS PROTEIN CAPA"/>
    <property type="match status" value="1"/>
</dbReference>
<dbReference type="CDD" id="cd07381">
    <property type="entry name" value="MPP_CapA"/>
    <property type="match status" value="1"/>
</dbReference>
<dbReference type="InterPro" id="IPR052169">
    <property type="entry name" value="CW_Biosynth-Accessory"/>
</dbReference>
<gene>
    <name evidence="4" type="ORF">A2928_04640</name>
</gene>